<reference evidence="1" key="1">
    <citation type="journal article" date="2014" name="Front. Microbiol.">
        <title>High frequency of phylogenetically diverse reductive dehalogenase-homologous genes in deep subseafloor sedimentary metagenomes.</title>
        <authorList>
            <person name="Kawai M."/>
            <person name="Futagami T."/>
            <person name="Toyoda A."/>
            <person name="Takaki Y."/>
            <person name="Nishi S."/>
            <person name="Hori S."/>
            <person name="Arai W."/>
            <person name="Tsubouchi T."/>
            <person name="Morono Y."/>
            <person name="Uchiyama I."/>
            <person name="Ito T."/>
            <person name="Fujiyama A."/>
            <person name="Inagaki F."/>
            <person name="Takami H."/>
        </authorList>
    </citation>
    <scope>NUCLEOTIDE SEQUENCE</scope>
    <source>
        <strain evidence="1">Expedition CK06-06</strain>
    </source>
</reference>
<accession>X0UUE9</accession>
<dbReference type="EMBL" id="BARS01024100">
    <property type="protein sequence ID" value="GAG03928.1"/>
    <property type="molecule type" value="Genomic_DNA"/>
</dbReference>
<protein>
    <submittedName>
        <fullName evidence="1">Uncharacterized protein</fullName>
    </submittedName>
</protein>
<dbReference type="AlphaFoldDB" id="X0UUE9"/>
<proteinExistence type="predicted"/>
<gene>
    <name evidence="1" type="ORF">S01H1_38292</name>
</gene>
<feature type="non-terminal residue" evidence="1">
    <location>
        <position position="1"/>
    </location>
</feature>
<organism evidence="1">
    <name type="scientific">marine sediment metagenome</name>
    <dbReference type="NCBI Taxonomy" id="412755"/>
    <lineage>
        <taxon>unclassified sequences</taxon>
        <taxon>metagenomes</taxon>
        <taxon>ecological metagenomes</taxon>
    </lineage>
</organism>
<comment type="caution">
    <text evidence="1">The sequence shown here is derived from an EMBL/GenBank/DDBJ whole genome shotgun (WGS) entry which is preliminary data.</text>
</comment>
<evidence type="ECO:0000313" key="1">
    <source>
        <dbReference type="EMBL" id="GAG03928.1"/>
    </source>
</evidence>
<name>X0UUE9_9ZZZZ</name>
<sequence>SAISRKYWDKGKLTSNADKILFKGKKSSIEIVINEVRNIERVRRRTFKVIRITMRNDDYYHISCIPDEISMAGMDEEAWFADITADVKAKNKSLYNALQQFLNP</sequence>